<dbReference type="VEuPathDB" id="FungiDB:SPPG_09577"/>
<name>A0A0L0H4I5_SPIPD</name>
<dbReference type="InParanoid" id="A0A0L0H4I5"/>
<feature type="compositionally biased region" description="Low complexity" evidence="2">
    <location>
        <begin position="2648"/>
        <end position="2695"/>
    </location>
</feature>
<proteinExistence type="predicted"/>
<feature type="compositionally biased region" description="Basic and acidic residues" evidence="2">
    <location>
        <begin position="211"/>
        <end position="237"/>
    </location>
</feature>
<keyword evidence="5" id="KW-1185">Reference proteome</keyword>
<feature type="region of interest" description="Disordered" evidence="2">
    <location>
        <begin position="1265"/>
        <end position="1289"/>
    </location>
</feature>
<feature type="coiled-coil region" evidence="1">
    <location>
        <begin position="2172"/>
        <end position="2340"/>
    </location>
</feature>
<evidence type="ECO:0000256" key="2">
    <source>
        <dbReference type="SAM" id="MobiDB-lite"/>
    </source>
</evidence>
<reference evidence="4 5" key="1">
    <citation type="submission" date="2009-08" db="EMBL/GenBank/DDBJ databases">
        <title>The Genome Sequence of Spizellomyces punctatus strain DAOM BR117.</title>
        <authorList>
            <consortium name="The Broad Institute Genome Sequencing Platform"/>
            <person name="Russ C."/>
            <person name="Cuomo C."/>
            <person name="Shea T."/>
            <person name="Young S.K."/>
            <person name="Zeng Q."/>
            <person name="Koehrsen M."/>
            <person name="Haas B."/>
            <person name="Borodovsky M."/>
            <person name="Guigo R."/>
            <person name="Alvarado L."/>
            <person name="Berlin A."/>
            <person name="Bochicchio J."/>
            <person name="Borenstein D."/>
            <person name="Chapman S."/>
            <person name="Chen Z."/>
            <person name="Engels R."/>
            <person name="Freedman E."/>
            <person name="Gellesch M."/>
            <person name="Goldberg J."/>
            <person name="Griggs A."/>
            <person name="Gujja S."/>
            <person name="Heiman D."/>
            <person name="Hepburn T."/>
            <person name="Howarth C."/>
            <person name="Jen D."/>
            <person name="Larson L."/>
            <person name="Lewis B."/>
            <person name="Mehta T."/>
            <person name="Park D."/>
            <person name="Pearson M."/>
            <person name="Roberts A."/>
            <person name="Saif S."/>
            <person name="Shenoy N."/>
            <person name="Sisk P."/>
            <person name="Stolte C."/>
            <person name="Sykes S."/>
            <person name="Thomson T."/>
            <person name="Walk T."/>
            <person name="White J."/>
            <person name="Yandava C."/>
            <person name="Burger G."/>
            <person name="Gray M.W."/>
            <person name="Holland P.W.H."/>
            <person name="King N."/>
            <person name="Lang F.B.F."/>
            <person name="Roger A.J."/>
            <person name="Ruiz-Trillo I."/>
            <person name="Lander E."/>
            <person name="Nusbaum C."/>
        </authorList>
    </citation>
    <scope>NUCLEOTIDE SEQUENCE [LARGE SCALE GENOMIC DNA]</scope>
    <source>
        <strain evidence="4 5">DAOM BR117</strain>
    </source>
</reference>
<dbReference type="Proteomes" id="UP000053201">
    <property type="component" value="Unassembled WGS sequence"/>
</dbReference>
<sequence length="2695" mass="306385">MAAASASAAEKLSVAAGVAALAAQAELDPLANEKVEAEIPDELKEQPPESLFALDKRMEDLLNDIRGLHEGRHKDYQNISGRRDRLGAYQGMSVFEKFKQIRAERLENILRIEMPVKVKYAWEAIAQELDSYWNVDAELTSDKLFLLLMTFYKEKATQLVEENALLLSRWSRFCRTSYDIATFFTTFQRYQEWLQAEYTDAVSRYERLADAHEGQQRRAREEEARAEAERIERERRGILQNTRPKTTAVGKTAASQGRQSTKMAGGEQQGGEAAGSTKSATEAPSPPFGPNELGTDPLFDISDFVVFLRWSISTIAARKHVEMFIQRAKMLVHSDRVQLIKDYRLVNEAKPSQGVLETLNILEGINNYIENPPVKTPRIEDFLTEFDLLVAYWNLETPISREDGRPFAYEVDSKFSEAFRRQTAEISFPPYDVIGIISDGETAPSEQRVGSAAPAGLPSAQQGSASVHDSKASLAALAGLNLHPGFKNPNAPRLRYADWIRDVAFYPEFEGWQESQFDFLRQRRDVDFELRYEHDLIASNDLESVVSRLREAARRVFETSSTSQSSPGVTLSRPSSAHEPQQQSDQLQENHAGDGMTMPALASGGTIAGGKPFELGMKVPDPRDMELPKDFRVLDGKKHAFGLILRSNVEMRKVEQEITGTDSKRTDGDPTISTLFSEHEIFSFLQLRHIRLRDLRTSLLSQLNFFRSIEKRINLDWKKTKARVKVEVTDSAKGEKERPNVLATAALITHMWHQQELFDMPDASSERPNSAASGSGRGPNEKDGSGTEDIRGLVDGVVIIRDHRGIPFVYDVAVDDLKTLETTLLKAATLYINYGPVDEGRQSTPEPTDSGIESDRKYEDEMRFKMSERKADFLEGSYTFRSPNLDRAQLLLELYDHEVKFQFAKMELVNAYMEVYEHTRDPCRIQRIAQIITDLMHIRPNFDFSSPYFSRFYAVATKMLQIHAQTVLPMIKDGVERYREWVKRYFARVDPTAARESDASDSADDVAIPETMGFGIKRPIESPVVAGLPLLDENEKQTVTMHHAGVIVNMTEMIPTMDIIIDVYDAAKTACNEMGRVIEGLLVQGKTMGLDKSNGRITQSFNRQVVECTVWKSLYHTWQCLSDHSFKIPQLRGKRLIGQLDAETWLENPLLPDILLTDHYTPYETNERDKGLSIYAAALTPFTDTGFKNKGLEICQRFVKLLVMRERLYFAWLGTEYLRKIYELQFPQMGVNKAAFTGRLNSLRFDSPDMADNTAVEDDYEEEYADKHDNGHSMPTGSSQDSEDDRGDATWQSSMSLLRFGPLAIVELDDTIGTATTTTTAKGAFDLASLPGIQTAMKPDGIKQLRTSLKVQLVEKNWHMGAVEMHDMLLGELHAKLLFEGEAVKVEKAKTPASGRRSPQRYNNADAAQQGFDVDYRLLVTTVVPKKKALRKILLSEYGRLYKIHTRPDFSDEEREAAMVDTKHSLIEWYFSNMVEIALEECERAEYAKSINEFRNTVLSTTYGKLLFRTSKVKRHFDFFANQEKGTAEAEIDPAKLSMETVQIQDVVHTDLTGTEKICKLWHLPYLTEIIMIPNQSEKAIKGTIELSQKVYRNAQIFRRALSIQSTIFDLFLFVGVFAHLLQDNRRYAAQVRQVREADYVVNAINAFKKDLSYQGPQAEFTRIETYLLSKWQLWILKLRLALASSMYTIGMNLRPEAHGVLLSHHDRILNLVNLVEQPSFKVLAAISRVDISLRRTPYPSPYIFITLDDKTKRVCDKKVLDLEECLDEFFQATLLNFGENAEEVNKMQSDFLLTGLKLLALRRTYLRVLLPDGIKTEEQLGEFFRTYKMRILVPAVRLYHRIGAKGNASIPLLLRDEMVTATVDFDFNRIAQASFDKCQTTILQTELLREYTFQLLRQARSYHDRLADERTGRLFKVYESIDVPAPTGEKGFAFRMSEEDYTAKTGMVNEFVRDLWKANATFMREVQELQKGSKSKGAQATGATALAQAALDDSRVFACTKELLSQTITRLALQLTKWQEKRRGEQDHFMGTLMGRMLEMIKNGEKVIRFMAQEKKELLENYKRDVRLLAFHLCSELHADFATTSVELTELRKHRRIDERKIRNRILDEYDDLVQELVMEINVLRNRFSEYRVNTFQEVMNIMGEAKKEELQVVVDNREMPQNMKDSARWMIKHEEEAQDLRQENHELKMTLLKVRSMYVIKEQSLRSMYEKKTRKLTEENKAAEEKLWDSYREAEARERILRKQLTKAQKMLSMRESENETLQRQLREEQQRVRQLTPIKDRAASAGGRRYGDSESARINELQERLQRYESLSIDAILQELSEKTRLLEQMIEERRKNGGMAGGMVGKQHQSAEHRRRAVSARLARPVMVIKAVASRRKGLGPYSDYKDSPTVEEETLSAPGDKMEKDINDHLVQKINWLAMQNKALRHTLAECGIQIPDDATTVEESETKQVRKSVMWEDETVFKEGIDDTDAAERKRARMRASQSAPPGGRRRETVEHRASGKGNIYGVDLGSRPSSAESTVSPRPPQIPTGFGEPGRRSSTSTPPPPPSSWVGSDHELNGGRASSPALYLGTDVDRERERDRPSLSARGYRPVSRFVEAQSASSPRQSTSLANRLTSPAGSGMDVMVPSVLRAITPPPLTLARSSTSRPSSSFIPSTAPHASRSLHSSQSESRLSLSLSPSTTPRSSTPR</sequence>
<feature type="compositionally biased region" description="Polar residues" evidence="2">
    <location>
        <begin position="253"/>
        <end position="262"/>
    </location>
</feature>
<dbReference type="eggNOG" id="ENOG502RUC0">
    <property type="taxonomic scope" value="Eukaryota"/>
</dbReference>
<keyword evidence="1" id="KW-0175">Coiled coil</keyword>
<evidence type="ECO:0000259" key="3">
    <source>
        <dbReference type="Pfam" id="PF15082"/>
    </source>
</evidence>
<feature type="region of interest" description="Disordered" evidence="2">
    <location>
        <begin position="211"/>
        <end position="294"/>
    </location>
</feature>
<dbReference type="InterPro" id="IPR029376">
    <property type="entry name" value="DUF4549"/>
</dbReference>
<protein>
    <recommendedName>
        <fullName evidence="3">DUF4549 domain-containing protein</fullName>
    </recommendedName>
</protein>
<dbReference type="OMA" id="YECAILR"/>
<feature type="region of interest" description="Disordered" evidence="2">
    <location>
        <begin position="2644"/>
        <end position="2695"/>
    </location>
</feature>
<evidence type="ECO:0000256" key="1">
    <source>
        <dbReference type="SAM" id="Coils"/>
    </source>
</evidence>
<feature type="compositionally biased region" description="Basic and acidic residues" evidence="2">
    <location>
        <begin position="779"/>
        <end position="789"/>
    </location>
</feature>
<feature type="region of interest" description="Disordered" evidence="2">
    <location>
        <begin position="444"/>
        <end position="464"/>
    </location>
</feature>
<feature type="compositionally biased region" description="Basic and acidic residues" evidence="2">
    <location>
        <begin position="2578"/>
        <end position="2588"/>
    </location>
</feature>
<feature type="domain" description="DUF4549" evidence="3">
    <location>
        <begin position="94"/>
        <end position="187"/>
    </location>
</feature>
<feature type="compositionally biased region" description="Basic and acidic residues" evidence="2">
    <location>
        <begin position="2470"/>
        <end position="2479"/>
    </location>
</feature>
<dbReference type="RefSeq" id="XP_016603871.1">
    <property type="nucleotide sequence ID" value="XM_016757754.1"/>
</dbReference>
<dbReference type="EMBL" id="KQ257475">
    <property type="protein sequence ID" value="KNC95831.1"/>
    <property type="molecule type" value="Genomic_DNA"/>
</dbReference>
<organism evidence="4 5">
    <name type="scientific">Spizellomyces punctatus (strain DAOM BR117)</name>
    <dbReference type="NCBI Taxonomy" id="645134"/>
    <lineage>
        <taxon>Eukaryota</taxon>
        <taxon>Fungi</taxon>
        <taxon>Fungi incertae sedis</taxon>
        <taxon>Chytridiomycota</taxon>
        <taxon>Chytridiomycota incertae sedis</taxon>
        <taxon>Chytridiomycetes</taxon>
        <taxon>Spizellomycetales</taxon>
        <taxon>Spizellomycetaceae</taxon>
        <taxon>Spizellomyces</taxon>
    </lineage>
</organism>
<dbReference type="OrthoDB" id="76966at2759"/>
<dbReference type="GeneID" id="27692702"/>
<feature type="compositionally biased region" description="Basic and acidic residues" evidence="2">
    <location>
        <begin position="2495"/>
        <end position="2504"/>
    </location>
</feature>
<dbReference type="InterPro" id="IPR040401">
    <property type="entry name" value="CCDC162"/>
</dbReference>
<feature type="compositionally biased region" description="Polar residues" evidence="2">
    <location>
        <begin position="558"/>
        <end position="589"/>
    </location>
</feature>
<feature type="region of interest" description="Disordered" evidence="2">
    <location>
        <begin position="556"/>
        <end position="617"/>
    </location>
</feature>
<evidence type="ECO:0000313" key="5">
    <source>
        <dbReference type="Proteomes" id="UP000053201"/>
    </source>
</evidence>
<feature type="compositionally biased region" description="Polar residues" evidence="2">
    <location>
        <begin position="2518"/>
        <end position="2527"/>
    </location>
</feature>
<gene>
    <name evidence="4" type="ORF">SPPG_09577</name>
</gene>
<feature type="region of interest" description="Disordered" evidence="2">
    <location>
        <begin position="761"/>
        <end position="789"/>
    </location>
</feature>
<dbReference type="CDD" id="cd22265">
    <property type="entry name" value="UDM1_RNF168"/>
    <property type="match status" value="1"/>
</dbReference>
<evidence type="ECO:0000313" key="4">
    <source>
        <dbReference type="EMBL" id="KNC95831.1"/>
    </source>
</evidence>
<feature type="region of interest" description="Disordered" evidence="2">
    <location>
        <begin position="2383"/>
        <end position="2406"/>
    </location>
</feature>
<dbReference type="PANTHER" id="PTHR33331:SF13">
    <property type="entry name" value="COILED-COIL DOMAIN CONTAINING 162"/>
    <property type="match status" value="1"/>
</dbReference>
<dbReference type="Pfam" id="PF15082">
    <property type="entry name" value="DUF4549"/>
    <property type="match status" value="1"/>
</dbReference>
<accession>A0A0L0H4I5</accession>
<feature type="region of interest" description="Disordered" evidence="2">
    <location>
        <begin position="2470"/>
        <end position="2627"/>
    </location>
</feature>
<dbReference type="PANTHER" id="PTHR33331">
    <property type="entry name" value="COILED-COIL DOMAIN-CONTAINING PROTEIN 162"/>
    <property type="match status" value="1"/>
</dbReference>
<feature type="compositionally biased region" description="Polar residues" evidence="2">
    <location>
        <begin position="2605"/>
        <end position="2624"/>
    </location>
</feature>